<evidence type="ECO:0000313" key="8">
    <source>
        <dbReference type="Proteomes" id="UP000013047"/>
    </source>
</evidence>
<feature type="transmembrane region" description="Helical" evidence="1">
    <location>
        <begin position="190"/>
        <end position="211"/>
    </location>
</feature>
<dbReference type="AlphaFoldDB" id="N6ZVP4"/>
<dbReference type="PANTHER" id="PTHR44757">
    <property type="entry name" value="DIGUANYLATE CYCLASE DGCP"/>
    <property type="match status" value="1"/>
</dbReference>
<sequence>MAASRPRPRCAGSPGAEVRVPPSSFDLRPSSIRIRLLLASTVVQIVLLSLLLANSVRLMNNAMSASLETTIGQTASMLHAMATAYGEQGRLDALEDVLGELLADADEGLLYVRIRDARDHLLVSAGMPGLERVPEPDEHRRRFIETLLTDDLVHVRRQLLLPRNEVGALQFGVSVSVLAAAREAIMQQGFAIAIAEILLTFVLLSSLGYFLTRNLRLLLEGSRAIASGFLDYRVASRGKDELAVIADHFNVMAATLQNRIAELQDTAVRLQASEERYALALRGSNDGLWDWDIEADDIYYSERFCQILGVEPGSLSSKPEDILAYLHPHEADAYRQRLIEHLKGNSNHFIMELRARLPDGAYRWVLMRGVADRDENLRAYRMAGSLGDIDLRKRAEQQLVHDALHDGLTGLPNRAMFIEHANRALAQRRRGDLAQIAVLAINLERFSLVNDSYGHLVGDELLRRIGAHIAALMRDGDVCARVGGDQFAVLLNGVESSIDALRICEQLVALPAFAPNGNGQQLHPRCRVGVAISDNEREDAESLLRDADNALHKARRSESGPIEFFQTEMHAAALRALQVEAELRKALTQGGLRVWYQPIVELASLRPTGFEALVRWPHPTLGLLSPAEFIPLAEALDLIHDIGTIVLEQTCADIQAWSGKLPVDAPLRISVNLSARQLARPDLAAELLAVIDRSAVARDRIRFEVTESVLAHPDGPAIDHLHALRAAGIGILIDDFGTGYSTLSYLHTMPCNQVKLDGSFVRSLPHDQRLRAIVRHSIELAHDLGMTVVAECIEDEAQLGILRAMGCDFGQGYLFSRPLDRDATFTHLHSLTPESGR</sequence>
<dbReference type="InterPro" id="IPR029787">
    <property type="entry name" value="Nucleotide_cyclase"/>
</dbReference>
<dbReference type="SMART" id="SM00304">
    <property type="entry name" value="HAMP"/>
    <property type="match status" value="1"/>
</dbReference>
<gene>
    <name evidence="7" type="ORF">C667_15174</name>
</gene>
<feature type="domain" description="PAS" evidence="2">
    <location>
        <begin position="273"/>
        <end position="345"/>
    </location>
</feature>
<keyword evidence="1" id="KW-0812">Transmembrane</keyword>
<dbReference type="RefSeq" id="WP_004367602.1">
    <property type="nucleotide sequence ID" value="NZ_AMXF01000128.1"/>
</dbReference>
<keyword evidence="1" id="KW-0472">Membrane</keyword>
<evidence type="ECO:0000259" key="4">
    <source>
        <dbReference type="PROSITE" id="PS50883"/>
    </source>
</evidence>
<dbReference type="InterPro" id="IPR000014">
    <property type="entry name" value="PAS"/>
</dbReference>
<dbReference type="SMART" id="SM00052">
    <property type="entry name" value="EAL"/>
    <property type="match status" value="1"/>
</dbReference>
<dbReference type="SMART" id="SM00091">
    <property type="entry name" value="PAS"/>
    <property type="match status" value="1"/>
</dbReference>
<dbReference type="NCBIfam" id="TIGR00229">
    <property type="entry name" value="sensory_box"/>
    <property type="match status" value="1"/>
</dbReference>
<dbReference type="PROSITE" id="PS50883">
    <property type="entry name" value="EAL"/>
    <property type="match status" value="1"/>
</dbReference>
<reference evidence="7 8" key="1">
    <citation type="submission" date="2012-09" db="EMBL/GenBank/DDBJ databases">
        <title>Draft Genome Sequences of 6 Strains from Genus Thauera.</title>
        <authorList>
            <person name="Liu B."/>
            <person name="Shapleigh J.P."/>
            <person name="Frostegard A.H."/>
        </authorList>
    </citation>
    <scope>NUCLEOTIDE SEQUENCE [LARGE SCALE GENOMIC DNA]</scope>
    <source>
        <strain evidence="7 8">B4P</strain>
    </source>
</reference>
<dbReference type="GO" id="GO:0016020">
    <property type="term" value="C:membrane"/>
    <property type="evidence" value="ECO:0007669"/>
    <property type="project" value="InterPro"/>
</dbReference>
<feature type="transmembrane region" description="Helical" evidence="1">
    <location>
        <begin position="32"/>
        <end position="53"/>
    </location>
</feature>
<dbReference type="SUPFAM" id="SSF141868">
    <property type="entry name" value="EAL domain-like"/>
    <property type="match status" value="1"/>
</dbReference>
<accession>N6ZVP4</accession>
<dbReference type="Pfam" id="PF00672">
    <property type="entry name" value="HAMP"/>
    <property type="match status" value="1"/>
</dbReference>
<evidence type="ECO:0000259" key="5">
    <source>
        <dbReference type="PROSITE" id="PS50885"/>
    </source>
</evidence>
<dbReference type="CDD" id="cd01949">
    <property type="entry name" value="GGDEF"/>
    <property type="match status" value="1"/>
</dbReference>
<dbReference type="InterPro" id="IPR003660">
    <property type="entry name" value="HAMP_dom"/>
</dbReference>
<evidence type="ECO:0000259" key="2">
    <source>
        <dbReference type="PROSITE" id="PS50112"/>
    </source>
</evidence>
<dbReference type="SUPFAM" id="SSF55073">
    <property type="entry name" value="Nucleotide cyclase"/>
    <property type="match status" value="1"/>
</dbReference>
<protein>
    <submittedName>
        <fullName evidence="7">PAS/PAC sensor-containing diguanylate cyclase/phosphodiesterase</fullName>
    </submittedName>
</protein>
<feature type="domain" description="EAL" evidence="4">
    <location>
        <begin position="576"/>
        <end position="832"/>
    </location>
</feature>
<dbReference type="Proteomes" id="UP000013047">
    <property type="component" value="Unassembled WGS sequence"/>
</dbReference>
<dbReference type="Gene3D" id="3.20.20.450">
    <property type="entry name" value="EAL domain"/>
    <property type="match status" value="1"/>
</dbReference>
<dbReference type="InterPro" id="IPR052155">
    <property type="entry name" value="Biofilm_reg_signaling"/>
</dbReference>
<dbReference type="Gene3D" id="3.30.450.20">
    <property type="entry name" value="PAS domain"/>
    <property type="match status" value="1"/>
</dbReference>
<dbReference type="Gene3D" id="3.30.70.270">
    <property type="match status" value="1"/>
</dbReference>
<dbReference type="NCBIfam" id="TIGR00254">
    <property type="entry name" value="GGDEF"/>
    <property type="match status" value="1"/>
</dbReference>
<dbReference type="InterPro" id="IPR043128">
    <property type="entry name" value="Rev_trsase/Diguanyl_cyclase"/>
</dbReference>
<evidence type="ECO:0000313" key="7">
    <source>
        <dbReference type="EMBL" id="ENO96199.1"/>
    </source>
</evidence>
<dbReference type="EMBL" id="AMXF01000128">
    <property type="protein sequence ID" value="ENO96199.1"/>
    <property type="molecule type" value="Genomic_DNA"/>
</dbReference>
<dbReference type="InterPro" id="IPR013655">
    <property type="entry name" value="PAS_fold_3"/>
</dbReference>
<dbReference type="Pfam" id="PF08447">
    <property type="entry name" value="PAS_3"/>
    <property type="match status" value="1"/>
</dbReference>
<dbReference type="PROSITE" id="PS50112">
    <property type="entry name" value="PAS"/>
    <property type="match status" value="1"/>
</dbReference>
<dbReference type="Gene3D" id="6.10.340.10">
    <property type="match status" value="1"/>
</dbReference>
<dbReference type="InterPro" id="IPR035919">
    <property type="entry name" value="EAL_sf"/>
</dbReference>
<dbReference type="CDD" id="cd06225">
    <property type="entry name" value="HAMP"/>
    <property type="match status" value="1"/>
</dbReference>
<dbReference type="CDD" id="cd00130">
    <property type="entry name" value="PAS"/>
    <property type="match status" value="1"/>
</dbReference>
<evidence type="ECO:0000259" key="6">
    <source>
        <dbReference type="PROSITE" id="PS50887"/>
    </source>
</evidence>
<feature type="domain" description="GGDEF" evidence="6">
    <location>
        <begin position="434"/>
        <end position="567"/>
    </location>
</feature>
<name>N6ZVP4_9RHOO</name>
<dbReference type="InterPro" id="IPR000160">
    <property type="entry name" value="GGDEF_dom"/>
</dbReference>
<dbReference type="PROSITE" id="PS50113">
    <property type="entry name" value="PAC"/>
    <property type="match status" value="1"/>
</dbReference>
<dbReference type="GO" id="GO:0007165">
    <property type="term" value="P:signal transduction"/>
    <property type="evidence" value="ECO:0007669"/>
    <property type="project" value="InterPro"/>
</dbReference>
<keyword evidence="8" id="KW-1185">Reference proteome</keyword>
<evidence type="ECO:0000256" key="1">
    <source>
        <dbReference type="SAM" id="Phobius"/>
    </source>
</evidence>
<feature type="domain" description="PAC" evidence="3">
    <location>
        <begin position="349"/>
        <end position="401"/>
    </location>
</feature>
<feature type="domain" description="HAMP" evidence="5">
    <location>
        <begin position="209"/>
        <end position="261"/>
    </location>
</feature>
<dbReference type="PROSITE" id="PS50887">
    <property type="entry name" value="GGDEF"/>
    <property type="match status" value="1"/>
</dbReference>
<dbReference type="InterPro" id="IPR035965">
    <property type="entry name" value="PAS-like_dom_sf"/>
</dbReference>
<comment type="caution">
    <text evidence="7">The sequence shown here is derived from an EMBL/GenBank/DDBJ whole genome shotgun (WGS) entry which is preliminary data.</text>
</comment>
<evidence type="ECO:0000259" key="3">
    <source>
        <dbReference type="PROSITE" id="PS50113"/>
    </source>
</evidence>
<organism evidence="7 8">
    <name type="scientific">Thauera phenylacetica B4P</name>
    <dbReference type="NCBI Taxonomy" id="1234382"/>
    <lineage>
        <taxon>Bacteria</taxon>
        <taxon>Pseudomonadati</taxon>
        <taxon>Pseudomonadota</taxon>
        <taxon>Betaproteobacteria</taxon>
        <taxon>Rhodocyclales</taxon>
        <taxon>Zoogloeaceae</taxon>
        <taxon>Thauera</taxon>
    </lineage>
</organism>
<dbReference type="SUPFAM" id="SSF55785">
    <property type="entry name" value="PYP-like sensor domain (PAS domain)"/>
    <property type="match status" value="1"/>
</dbReference>
<dbReference type="Pfam" id="PF00990">
    <property type="entry name" value="GGDEF"/>
    <property type="match status" value="1"/>
</dbReference>
<dbReference type="InterPro" id="IPR001633">
    <property type="entry name" value="EAL_dom"/>
</dbReference>
<dbReference type="Pfam" id="PF00563">
    <property type="entry name" value="EAL"/>
    <property type="match status" value="1"/>
</dbReference>
<dbReference type="PANTHER" id="PTHR44757:SF2">
    <property type="entry name" value="BIOFILM ARCHITECTURE MAINTENANCE PROTEIN MBAA"/>
    <property type="match status" value="1"/>
</dbReference>
<dbReference type="SUPFAM" id="SSF158472">
    <property type="entry name" value="HAMP domain-like"/>
    <property type="match status" value="1"/>
</dbReference>
<proteinExistence type="predicted"/>
<dbReference type="InterPro" id="IPR000700">
    <property type="entry name" value="PAS-assoc_C"/>
</dbReference>
<keyword evidence="1" id="KW-1133">Transmembrane helix</keyword>
<dbReference type="PROSITE" id="PS50885">
    <property type="entry name" value="HAMP"/>
    <property type="match status" value="1"/>
</dbReference>
<dbReference type="SMART" id="SM00267">
    <property type="entry name" value="GGDEF"/>
    <property type="match status" value="1"/>
</dbReference>
<dbReference type="CDD" id="cd01948">
    <property type="entry name" value="EAL"/>
    <property type="match status" value="1"/>
</dbReference>